<keyword evidence="15" id="KW-1185">Reference proteome</keyword>
<keyword evidence="5 12" id="KW-0378">Hydrolase</keyword>
<evidence type="ECO:0000256" key="7">
    <source>
        <dbReference type="ARBA" id="ARBA00022833"/>
    </source>
</evidence>
<keyword evidence="9 12" id="KW-0238">DNA-binding</keyword>
<dbReference type="CDD" id="cd18804">
    <property type="entry name" value="SF2_C_priA"/>
    <property type="match status" value="1"/>
</dbReference>
<evidence type="ECO:0000256" key="12">
    <source>
        <dbReference type="HAMAP-Rule" id="MF_00983"/>
    </source>
</evidence>
<dbReference type="CDD" id="cd17929">
    <property type="entry name" value="DEXHc_priA"/>
    <property type="match status" value="1"/>
</dbReference>
<dbReference type="GO" id="GO:0003677">
    <property type="term" value="F:DNA binding"/>
    <property type="evidence" value="ECO:0007669"/>
    <property type="project" value="UniProtKB-UniRule"/>
</dbReference>
<name>A0AAU9CQ63_9LACO</name>
<dbReference type="FunFam" id="3.40.50.300:FF:000489">
    <property type="entry name" value="Primosome assembly protein PriA"/>
    <property type="match status" value="1"/>
</dbReference>
<feature type="binding site" evidence="12">
    <location>
        <position position="511"/>
    </location>
    <ligand>
        <name>Zn(2+)</name>
        <dbReference type="ChEBI" id="CHEBI:29105"/>
        <label>2</label>
    </ligand>
</feature>
<keyword evidence="3 12" id="KW-0479">Metal-binding</keyword>
<evidence type="ECO:0000256" key="8">
    <source>
        <dbReference type="ARBA" id="ARBA00022840"/>
    </source>
</evidence>
<dbReference type="Proteomes" id="UP001321804">
    <property type="component" value="Chromosome"/>
</dbReference>
<feature type="binding site" evidence="12">
    <location>
        <position position="502"/>
    </location>
    <ligand>
        <name>Zn(2+)</name>
        <dbReference type="ChEBI" id="CHEBI:29105"/>
        <label>1</label>
    </ligand>
</feature>
<keyword evidence="2 12" id="KW-0235">DNA replication</keyword>
<dbReference type="Gene3D" id="3.40.1440.60">
    <property type="entry name" value="PriA, 3(prime) DNA-binding domain"/>
    <property type="match status" value="1"/>
</dbReference>
<feature type="binding site" evidence="12">
    <location>
        <position position="545"/>
    </location>
    <ligand>
        <name>Zn(2+)</name>
        <dbReference type="ChEBI" id="CHEBI:29105"/>
        <label>1</label>
    </ligand>
</feature>
<keyword evidence="1 12" id="KW-0639">Primosome</keyword>
<dbReference type="SMART" id="SM00487">
    <property type="entry name" value="DEXDc"/>
    <property type="match status" value="1"/>
</dbReference>
<evidence type="ECO:0000256" key="5">
    <source>
        <dbReference type="ARBA" id="ARBA00022801"/>
    </source>
</evidence>
<dbReference type="InterPro" id="IPR041236">
    <property type="entry name" value="PriA_C"/>
</dbReference>
<dbReference type="KEGG" id="xak:KIMC2_06460"/>
<dbReference type="PANTHER" id="PTHR30580:SF0">
    <property type="entry name" value="PRIMOSOMAL PROTEIN N"/>
    <property type="match status" value="1"/>
</dbReference>
<feature type="binding site" evidence="12">
    <location>
        <position position="505"/>
    </location>
    <ligand>
        <name>Zn(2+)</name>
        <dbReference type="ChEBI" id="CHEBI:29105"/>
        <label>1</label>
    </ligand>
</feature>
<comment type="subunit">
    <text evidence="12">Component of the replication restart primosome.</text>
</comment>
<dbReference type="FunFam" id="3.40.1440.60:FF:000001">
    <property type="entry name" value="Primosomal protein N"/>
    <property type="match status" value="1"/>
</dbReference>
<proteinExistence type="inferred from homology"/>
<dbReference type="InterPro" id="IPR041222">
    <property type="entry name" value="PriA_3primeBD"/>
</dbReference>
<dbReference type="GO" id="GO:0043138">
    <property type="term" value="F:3'-5' DNA helicase activity"/>
    <property type="evidence" value="ECO:0007669"/>
    <property type="project" value="UniProtKB-EC"/>
</dbReference>
<evidence type="ECO:0000256" key="1">
    <source>
        <dbReference type="ARBA" id="ARBA00022515"/>
    </source>
</evidence>
<dbReference type="GO" id="GO:0016787">
    <property type="term" value="F:hydrolase activity"/>
    <property type="evidence" value="ECO:0007669"/>
    <property type="project" value="UniProtKB-KW"/>
</dbReference>
<dbReference type="PROSITE" id="PS51192">
    <property type="entry name" value="HELICASE_ATP_BIND_1"/>
    <property type="match status" value="1"/>
</dbReference>
<organism evidence="14 15">
    <name type="scientific">Xylocopilactobacillus apis</name>
    <dbReference type="NCBI Taxonomy" id="2932183"/>
    <lineage>
        <taxon>Bacteria</taxon>
        <taxon>Bacillati</taxon>
        <taxon>Bacillota</taxon>
        <taxon>Bacilli</taxon>
        <taxon>Lactobacillales</taxon>
        <taxon>Lactobacillaceae</taxon>
        <taxon>Xylocopilactobacillus</taxon>
    </lineage>
</organism>
<dbReference type="GO" id="GO:1990077">
    <property type="term" value="C:primosome complex"/>
    <property type="evidence" value="ECO:0007669"/>
    <property type="project" value="UniProtKB-UniRule"/>
</dbReference>
<dbReference type="EMBL" id="AP026801">
    <property type="protein sequence ID" value="BDR56084.1"/>
    <property type="molecule type" value="Genomic_DNA"/>
</dbReference>
<dbReference type="EC" id="5.6.2.4" evidence="12"/>
<feature type="binding site" evidence="12">
    <location>
        <position position="542"/>
    </location>
    <ligand>
        <name>Zn(2+)</name>
        <dbReference type="ChEBI" id="CHEBI:29105"/>
        <label>1</label>
    </ligand>
</feature>
<dbReference type="Gene3D" id="3.40.50.300">
    <property type="entry name" value="P-loop containing nucleotide triphosphate hydrolases"/>
    <property type="match status" value="2"/>
</dbReference>
<comment type="similarity">
    <text evidence="12">Belongs to the helicase family. PriA subfamily.</text>
</comment>
<dbReference type="RefSeq" id="WP_317697940.1">
    <property type="nucleotide sequence ID" value="NZ_AP026801.1"/>
</dbReference>
<evidence type="ECO:0000313" key="14">
    <source>
        <dbReference type="EMBL" id="BDR56084.1"/>
    </source>
</evidence>
<dbReference type="HAMAP" id="MF_00983">
    <property type="entry name" value="PriA"/>
    <property type="match status" value="1"/>
</dbReference>
<keyword evidence="8 12" id="KW-0067">ATP-binding</keyword>
<evidence type="ECO:0000256" key="6">
    <source>
        <dbReference type="ARBA" id="ARBA00022806"/>
    </source>
</evidence>
<evidence type="ECO:0000256" key="11">
    <source>
        <dbReference type="ARBA" id="ARBA00048988"/>
    </source>
</evidence>
<dbReference type="AlphaFoldDB" id="A0AAU9CQ63"/>
<dbReference type="InterPro" id="IPR011545">
    <property type="entry name" value="DEAD/DEAH_box_helicase_dom"/>
</dbReference>
<dbReference type="GO" id="GO:0006302">
    <property type="term" value="P:double-strand break repair"/>
    <property type="evidence" value="ECO:0007669"/>
    <property type="project" value="InterPro"/>
</dbReference>
<dbReference type="NCBIfam" id="TIGR00595">
    <property type="entry name" value="priA"/>
    <property type="match status" value="1"/>
</dbReference>
<evidence type="ECO:0000256" key="10">
    <source>
        <dbReference type="ARBA" id="ARBA00023235"/>
    </source>
</evidence>
<dbReference type="GO" id="GO:0006269">
    <property type="term" value="P:DNA replication, synthesis of primer"/>
    <property type="evidence" value="ECO:0007669"/>
    <property type="project" value="UniProtKB-KW"/>
</dbReference>
<evidence type="ECO:0000256" key="9">
    <source>
        <dbReference type="ARBA" id="ARBA00023125"/>
    </source>
</evidence>
<keyword evidence="7 12" id="KW-0862">Zinc</keyword>
<protein>
    <recommendedName>
        <fullName evidence="12">Replication restart protein PriA</fullName>
    </recommendedName>
    <alternativeName>
        <fullName evidence="12">ATP-dependent DNA helicase PriA</fullName>
        <ecNumber evidence="12">5.6.2.4</ecNumber>
    </alternativeName>
    <alternativeName>
        <fullName evidence="12">DNA 3'-5' helicase PriA</fullName>
    </alternativeName>
</protein>
<comment type="cofactor">
    <cofactor evidence="12">
        <name>Zn(2+)</name>
        <dbReference type="ChEBI" id="CHEBI:29105"/>
    </cofactor>
    <text evidence="12">Binds 2 zinc ions per subunit.</text>
</comment>
<accession>A0AAU9CQ63</accession>
<dbReference type="Pfam" id="PF00270">
    <property type="entry name" value="DEAD"/>
    <property type="match status" value="1"/>
</dbReference>
<dbReference type="GO" id="GO:0006270">
    <property type="term" value="P:DNA replication initiation"/>
    <property type="evidence" value="ECO:0007669"/>
    <property type="project" value="TreeGrafter"/>
</dbReference>
<dbReference type="SUPFAM" id="SSF52540">
    <property type="entry name" value="P-loop containing nucleoside triphosphate hydrolases"/>
    <property type="match status" value="1"/>
</dbReference>
<keyword evidence="4 12" id="KW-0547">Nucleotide-binding</keyword>
<dbReference type="InterPro" id="IPR027417">
    <property type="entry name" value="P-loop_NTPase"/>
</dbReference>
<dbReference type="InterPro" id="IPR042115">
    <property type="entry name" value="PriA_3primeBD_sf"/>
</dbReference>
<gene>
    <name evidence="12 14" type="primary">priA</name>
    <name evidence="14" type="ORF">KIMC2_06460</name>
</gene>
<evidence type="ECO:0000256" key="2">
    <source>
        <dbReference type="ARBA" id="ARBA00022705"/>
    </source>
</evidence>
<dbReference type="Pfam" id="PF18074">
    <property type="entry name" value="PriA_C"/>
    <property type="match status" value="1"/>
</dbReference>
<comment type="catalytic activity">
    <reaction evidence="12">
        <text>Couples ATP hydrolysis with the unwinding of duplex DNA by translocating in the 3'-5' direction.</text>
        <dbReference type="EC" id="5.6.2.4"/>
    </reaction>
</comment>
<feature type="domain" description="Helicase ATP-binding" evidence="13">
    <location>
        <begin position="273"/>
        <end position="439"/>
    </location>
</feature>
<dbReference type="Pfam" id="PF17764">
    <property type="entry name" value="PriA_3primeBD"/>
    <property type="match status" value="1"/>
</dbReference>
<dbReference type="InterPro" id="IPR005259">
    <property type="entry name" value="PriA"/>
</dbReference>
<dbReference type="GO" id="GO:0005524">
    <property type="term" value="F:ATP binding"/>
    <property type="evidence" value="ECO:0007669"/>
    <property type="project" value="UniProtKB-UniRule"/>
</dbReference>
<sequence length="792" mass="90991">MKIAKVVVDVPTRQTDHTFDYEIPTEMNVEKGMRVVVEFGHRKVTGFVIDLAEVPAYDGKLKEISELIDEKPVLNREQLAMADFLTKEFFTFKVSNLWLMLPTMLKGKTEKFLIAHDFSDPSLENIFSAGPVKYDLRSFTSDQIKKIKKGISNNQIEVIYGQSRQITKKYTEIINLNISKKEIPNQLEKLSKTNKYGRLFWETVEKEGSPLAITHLTKEVGIPRRVLNKLVQEGTIEIQKVETYRKPLSGFAHKQLKELKHTKDQTRTIDQIAASLKNPEVFLIEGITGSGKTEIYRSLSQKVINQGKKVIILVPEISLTPQIISFFQQTFGERIAVWHSRLSRGEQYDEWRRIKNDEVDLVLGVRSAIFAPIKDLGLIVVDEEHENSYRQTENPSYDARELAKWRGKYNSCPVIFGSATPTVTARAKAEKNVYQLIKLDKRVNKNGHLPEVKIVDLRDPSVRSKSLVFSTPLKKAILERFKNGEQTILFLNRRGYANFLECRNCGYTFNCPNCDVSLTLHLYEHKMICHYCGYSSEIPQVCPNCHENDLRSFGGGTEKVEEEIHQLNPEIQTLRMDRDTTSRKGSYQKIISQFENHEADILIGTQSVAKGLNFPDVTLVGVLNADISLNRPEFDASEVTFDLLTQVAGRAGRGTIAGNVIIQTYNPNHYAIQDAKNQNYEWFFRQEMYVRHLYGYLPYYYTIFLKITSKEEMLALKTALQIKETLEKNKEAQTEILGPAPYYIKRINNEYTYQLSLKYKKDELIKTTLQEIMSKTQKNANKVKISISHITC</sequence>
<dbReference type="GO" id="GO:0006310">
    <property type="term" value="P:DNA recombination"/>
    <property type="evidence" value="ECO:0007669"/>
    <property type="project" value="InterPro"/>
</dbReference>
<feature type="binding site" evidence="12">
    <location>
        <position position="532"/>
    </location>
    <ligand>
        <name>Zn(2+)</name>
        <dbReference type="ChEBI" id="CHEBI:29105"/>
        <label>2</label>
    </ligand>
</feature>
<evidence type="ECO:0000256" key="3">
    <source>
        <dbReference type="ARBA" id="ARBA00022723"/>
    </source>
</evidence>
<reference evidence="14 15" key="1">
    <citation type="journal article" date="2023" name="Microbiol. Spectr.">
        <title>Symbiosis of Carpenter Bees with Uncharacterized Lactic Acid Bacteria Showing NAD Auxotrophy.</title>
        <authorList>
            <person name="Kawasaki S."/>
            <person name="Ozawa K."/>
            <person name="Mori T."/>
            <person name="Yamamoto A."/>
            <person name="Ito M."/>
            <person name="Ohkuma M."/>
            <person name="Sakamoto M."/>
            <person name="Matsutani M."/>
        </authorList>
    </citation>
    <scope>NUCLEOTIDE SEQUENCE [LARGE SCALE GENOMIC DNA]</scope>
    <source>
        <strain evidence="14 15">KimC2</strain>
    </source>
</reference>
<keyword evidence="6 12" id="KW-0347">Helicase</keyword>
<dbReference type="NCBIfam" id="NF004066">
    <property type="entry name" value="PRK05580.1-3"/>
    <property type="match status" value="1"/>
</dbReference>
<keyword evidence="10 12" id="KW-0413">Isomerase</keyword>
<comment type="function">
    <text evidence="12">Initiates the restart of stalled replication forks, which reloads the replicative helicase on sites other than the origin of replication. Recognizes and binds to abandoned replication forks and remodels them to uncover a helicase loading site. Promotes assembly of the primosome at these replication forks.</text>
</comment>
<feature type="binding site" evidence="12">
    <location>
        <position position="514"/>
    </location>
    <ligand>
        <name>Zn(2+)</name>
        <dbReference type="ChEBI" id="CHEBI:29105"/>
        <label>2</label>
    </ligand>
</feature>
<dbReference type="GO" id="GO:0008270">
    <property type="term" value="F:zinc ion binding"/>
    <property type="evidence" value="ECO:0007669"/>
    <property type="project" value="UniProtKB-UniRule"/>
</dbReference>
<dbReference type="InterPro" id="IPR014001">
    <property type="entry name" value="Helicase_ATP-bd"/>
</dbReference>
<feature type="binding site" evidence="12">
    <location>
        <position position="529"/>
    </location>
    <ligand>
        <name>Zn(2+)</name>
        <dbReference type="ChEBI" id="CHEBI:29105"/>
        <label>2</label>
    </ligand>
</feature>
<dbReference type="InterPro" id="IPR040498">
    <property type="entry name" value="PriA_CRR"/>
</dbReference>
<dbReference type="SMART" id="SM00490">
    <property type="entry name" value="HELICc"/>
    <property type="match status" value="1"/>
</dbReference>
<dbReference type="InterPro" id="IPR001650">
    <property type="entry name" value="Helicase_C-like"/>
</dbReference>
<dbReference type="Pfam" id="PF18319">
    <property type="entry name" value="Zn_ribbon_PriA"/>
    <property type="match status" value="1"/>
</dbReference>
<dbReference type="Pfam" id="PF00271">
    <property type="entry name" value="Helicase_C"/>
    <property type="match status" value="1"/>
</dbReference>
<evidence type="ECO:0000256" key="4">
    <source>
        <dbReference type="ARBA" id="ARBA00022741"/>
    </source>
</evidence>
<evidence type="ECO:0000259" key="13">
    <source>
        <dbReference type="PROSITE" id="PS51192"/>
    </source>
</evidence>
<evidence type="ECO:0000313" key="15">
    <source>
        <dbReference type="Proteomes" id="UP001321804"/>
    </source>
</evidence>
<dbReference type="PANTHER" id="PTHR30580">
    <property type="entry name" value="PRIMOSOMAL PROTEIN N"/>
    <property type="match status" value="1"/>
</dbReference>
<comment type="catalytic activity">
    <reaction evidence="11 12">
        <text>ATP + H2O = ADP + phosphate + H(+)</text>
        <dbReference type="Rhea" id="RHEA:13065"/>
        <dbReference type="ChEBI" id="CHEBI:15377"/>
        <dbReference type="ChEBI" id="CHEBI:15378"/>
        <dbReference type="ChEBI" id="CHEBI:30616"/>
        <dbReference type="ChEBI" id="CHEBI:43474"/>
        <dbReference type="ChEBI" id="CHEBI:456216"/>
        <dbReference type="EC" id="5.6.2.4"/>
    </reaction>
</comment>